<dbReference type="AlphaFoldDB" id="A0A9P9F468"/>
<proteinExistence type="predicted"/>
<dbReference type="SUPFAM" id="SSF51338">
    <property type="entry name" value="Composite domain of metallo-dependent hydrolases"/>
    <property type="match status" value="1"/>
</dbReference>
<dbReference type="InterPro" id="IPR006680">
    <property type="entry name" value="Amidohydro-rel"/>
</dbReference>
<dbReference type="GO" id="GO:0016810">
    <property type="term" value="F:hydrolase activity, acting on carbon-nitrogen (but not peptide) bonds"/>
    <property type="evidence" value="ECO:0007669"/>
    <property type="project" value="InterPro"/>
</dbReference>
<dbReference type="InterPro" id="IPR011059">
    <property type="entry name" value="Metal-dep_hydrolase_composite"/>
</dbReference>
<dbReference type="InterPro" id="IPR051781">
    <property type="entry name" value="Metallo-dep_Hydrolase"/>
</dbReference>
<protein>
    <recommendedName>
        <fullName evidence="1">Amidohydrolase-related domain-containing protein</fullName>
    </recommendedName>
</protein>
<dbReference type="SUPFAM" id="SSF51556">
    <property type="entry name" value="Metallo-dependent hydrolases"/>
    <property type="match status" value="1"/>
</dbReference>
<evidence type="ECO:0000259" key="1">
    <source>
        <dbReference type="Pfam" id="PF01979"/>
    </source>
</evidence>
<evidence type="ECO:0000313" key="2">
    <source>
        <dbReference type="EMBL" id="KAH7152829.1"/>
    </source>
</evidence>
<dbReference type="Pfam" id="PF01979">
    <property type="entry name" value="Amidohydro_1"/>
    <property type="match status" value="1"/>
</dbReference>
<dbReference type="PANTHER" id="PTHR43135:SF3">
    <property type="entry name" value="ALPHA-D-RIBOSE 1-METHYLPHOSPHONATE 5-TRIPHOSPHATE DIPHOSPHATASE"/>
    <property type="match status" value="1"/>
</dbReference>
<feature type="domain" description="Amidohydrolase-related" evidence="1">
    <location>
        <begin position="127"/>
        <end position="478"/>
    </location>
</feature>
<organism evidence="2 3">
    <name type="scientific">Dactylonectria macrodidyma</name>
    <dbReference type="NCBI Taxonomy" id="307937"/>
    <lineage>
        <taxon>Eukaryota</taxon>
        <taxon>Fungi</taxon>
        <taxon>Dikarya</taxon>
        <taxon>Ascomycota</taxon>
        <taxon>Pezizomycotina</taxon>
        <taxon>Sordariomycetes</taxon>
        <taxon>Hypocreomycetidae</taxon>
        <taxon>Hypocreales</taxon>
        <taxon>Nectriaceae</taxon>
        <taxon>Dactylonectria</taxon>
    </lineage>
</organism>
<reference evidence="2" key="1">
    <citation type="journal article" date="2021" name="Nat. Commun.">
        <title>Genetic determinants of endophytism in the Arabidopsis root mycobiome.</title>
        <authorList>
            <person name="Mesny F."/>
            <person name="Miyauchi S."/>
            <person name="Thiergart T."/>
            <person name="Pickel B."/>
            <person name="Atanasova L."/>
            <person name="Karlsson M."/>
            <person name="Huettel B."/>
            <person name="Barry K.W."/>
            <person name="Haridas S."/>
            <person name="Chen C."/>
            <person name="Bauer D."/>
            <person name="Andreopoulos W."/>
            <person name="Pangilinan J."/>
            <person name="LaButti K."/>
            <person name="Riley R."/>
            <person name="Lipzen A."/>
            <person name="Clum A."/>
            <person name="Drula E."/>
            <person name="Henrissat B."/>
            <person name="Kohler A."/>
            <person name="Grigoriev I.V."/>
            <person name="Martin F.M."/>
            <person name="Hacquard S."/>
        </authorList>
    </citation>
    <scope>NUCLEOTIDE SEQUENCE</scope>
    <source>
        <strain evidence="2">MPI-CAGE-AT-0147</strain>
    </source>
</reference>
<name>A0A9P9F468_9HYPO</name>
<dbReference type="Gene3D" id="3.20.20.140">
    <property type="entry name" value="Metal-dependent hydrolases"/>
    <property type="match status" value="1"/>
</dbReference>
<comment type="caution">
    <text evidence="2">The sequence shown here is derived from an EMBL/GenBank/DDBJ whole genome shotgun (WGS) entry which is preliminary data.</text>
</comment>
<accession>A0A9P9F468</accession>
<evidence type="ECO:0000313" key="3">
    <source>
        <dbReference type="Proteomes" id="UP000738349"/>
    </source>
</evidence>
<dbReference type="Proteomes" id="UP000738349">
    <property type="component" value="Unassembled WGS sequence"/>
</dbReference>
<sequence>MACLTEFRISWLLHFHYQTTLGYSTLIISEVSGAGLSSMTIQRATTSQLAVRNGGGIASTMPEKAVKPWKLPPQKTYLFQNANVVDAASGSIIANMAVKISGGLIEYIGQDVVASPDDVVVDLDGKYICPGLIDCHVHIKAVPGDDGLYGSAFGTDAAVSHFRQPYLCGQMLAKGFTTIRDTGGATLALKEAIEDDVFPGPRMFIANQALSQTGGHGDRRGAHDHQQCCGNQGGLSIVVDGVPECIRGAREQLRTGADFIKIMVGGGVASPTDRIENTQFTAAEIRAICEVAESYGTFVTAHAYTPKAIRHAVDHGVRGIEHGNLLDHDTALYLQHRGVWLTPTLVTYAAMGSDKYAGFLPPANLEKNRRMLDRGLDALRIASEAGLPICHGSDLLGPLQAEQSREFGIRARVLSGKAVLQGATVNAAKMLRQETFLGSIKEGFAADMLILNANPLDDVSILDEPERWVLAVVKNGRVYKSRWSRLPEDVREERELIE</sequence>
<gene>
    <name evidence="2" type="ORF">EDB81DRAFT_435341</name>
</gene>
<dbReference type="InterPro" id="IPR032466">
    <property type="entry name" value="Metal_Hydrolase"/>
</dbReference>
<keyword evidence="3" id="KW-1185">Reference proteome</keyword>
<dbReference type="OrthoDB" id="5595695at2759"/>
<dbReference type="CDD" id="cd01299">
    <property type="entry name" value="Met_dep_hydrolase_A"/>
    <property type="match status" value="1"/>
</dbReference>
<dbReference type="Gene3D" id="2.30.40.10">
    <property type="entry name" value="Urease, subunit C, domain 1"/>
    <property type="match status" value="1"/>
</dbReference>
<dbReference type="PANTHER" id="PTHR43135">
    <property type="entry name" value="ALPHA-D-RIBOSE 1-METHYLPHOSPHONATE 5-TRIPHOSPHATE DIPHOSPHATASE"/>
    <property type="match status" value="1"/>
</dbReference>
<dbReference type="InterPro" id="IPR057744">
    <property type="entry name" value="OTAase-like"/>
</dbReference>
<dbReference type="EMBL" id="JAGMUV010000006">
    <property type="protein sequence ID" value="KAH7152829.1"/>
    <property type="molecule type" value="Genomic_DNA"/>
</dbReference>